<name>A0A562B2V9_9BURK</name>
<dbReference type="EMBL" id="VLJN01000065">
    <property type="protein sequence ID" value="TWG79230.1"/>
    <property type="molecule type" value="Genomic_DNA"/>
</dbReference>
<reference evidence="1 2" key="1">
    <citation type="submission" date="2019-07" db="EMBL/GenBank/DDBJ databases">
        <title>Genome sequencing of lignin-degrading bacterial isolates.</title>
        <authorList>
            <person name="Gladden J."/>
        </authorList>
    </citation>
    <scope>NUCLEOTIDE SEQUENCE [LARGE SCALE GENOMIC DNA]</scope>
    <source>
        <strain evidence="1 2">J11</strain>
    </source>
</reference>
<sequence length="137" mass="14943">MESIRTLPRTEAAVARDALAFPPAGAVGADVVRGPRDCAEALAITRRLQAAIDNTAPGRPDDFVVLRLADLRQMDAWGITIQGETLHSYFDLGSIDDAVPHYPVTRDEARWLWPAMEAWTGATCGAAGGRRRWRDTA</sequence>
<accession>A0A562B2V9</accession>
<proteinExistence type="predicted"/>
<comment type="caution">
    <text evidence="1">The sequence shown here is derived from an EMBL/GenBank/DDBJ whole genome shotgun (WGS) entry which is preliminary data.</text>
</comment>
<dbReference type="AlphaFoldDB" id="A0A562B2V9"/>
<evidence type="ECO:0000313" key="2">
    <source>
        <dbReference type="Proteomes" id="UP000318141"/>
    </source>
</evidence>
<gene>
    <name evidence="1" type="ORF">L602_000700000460</name>
</gene>
<evidence type="ECO:0000313" key="1">
    <source>
        <dbReference type="EMBL" id="TWG79230.1"/>
    </source>
</evidence>
<protein>
    <submittedName>
        <fullName evidence="1">Uncharacterized protein</fullName>
    </submittedName>
</protein>
<dbReference type="OrthoDB" id="9920703at2"/>
<keyword evidence="2" id="KW-1185">Reference proteome</keyword>
<dbReference type="Proteomes" id="UP000318141">
    <property type="component" value="Unassembled WGS sequence"/>
</dbReference>
<organism evidence="1 2">
    <name type="scientific">Cupriavidus gilardii J11</name>
    <dbReference type="NCBI Taxonomy" id="936133"/>
    <lineage>
        <taxon>Bacteria</taxon>
        <taxon>Pseudomonadati</taxon>
        <taxon>Pseudomonadota</taxon>
        <taxon>Betaproteobacteria</taxon>
        <taxon>Burkholderiales</taxon>
        <taxon>Burkholderiaceae</taxon>
        <taxon>Cupriavidus</taxon>
    </lineage>
</organism>